<dbReference type="OrthoDB" id="10069524at2759"/>
<keyword evidence="8" id="KW-1185">Reference proteome</keyword>
<dbReference type="InterPro" id="IPR034743">
    <property type="entry name" value="RH1"/>
</dbReference>
<dbReference type="Gene3D" id="6.10.230.10">
    <property type="match status" value="1"/>
</dbReference>
<dbReference type="InterPro" id="IPR034744">
    <property type="entry name" value="RH2"/>
</dbReference>
<dbReference type="CDD" id="cd14445">
    <property type="entry name" value="RILP-like"/>
    <property type="match status" value="1"/>
</dbReference>
<evidence type="ECO:0000259" key="5">
    <source>
        <dbReference type="PROSITE" id="PS51776"/>
    </source>
</evidence>
<dbReference type="InterPro" id="IPR051241">
    <property type="entry name" value="DZIP_RILPL"/>
</dbReference>
<dbReference type="PROSITE" id="PS51777">
    <property type="entry name" value="RH2"/>
    <property type="match status" value="1"/>
</dbReference>
<accession>A0A8S3VQL6</accession>
<dbReference type="InterPro" id="IPR021563">
    <property type="entry name" value="RILP_dimer"/>
</dbReference>
<feature type="region of interest" description="Disordered" evidence="4">
    <location>
        <begin position="430"/>
        <end position="451"/>
    </location>
</feature>
<evidence type="ECO:0000256" key="2">
    <source>
        <dbReference type="ARBA" id="ARBA00022927"/>
    </source>
</evidence>
<feature type="domain" description="RH1" evidence="5">
    <location>
        <begin position="7"/>
        <end position="95"/>
    </location>
</feature>
<evidence type="ECO:0000259" key="6">
    <source>
        <dbReference type="PROSITE" id="PS51777"/>
    </source>
</evidence>
<feature type="compositionally biased region" description="Polar residues" evidence="4">
    <location>
        <begin position="431"/>
        <end position="440"/>
    </location>
</feature>
<organism evidence="7 8">
    <name type="scientific">Mytilus edulis</name>
    <name type="common">Blue mussel</name>
    <dbReference type="NCBI Taxonomy" id="6550"/>
    <lineage>
        <taxon>Eukaryota</taxon>
        <taxon>Metazoa</taxon>
        <taxon>Spiralia</taxon>
        <taxon>Lophotrochozoa</taxon>
        <taxon>Mollusca</taxon>
        <taxon>Bivalvia</taxon>
        <taxon>Autobranchia</taxon>
        <taxon>Pteriomorphia</taxon>
        <taxon>Mytilida</taxon>
        <taxon>Mytiloidea</taxon>
        <taxon>Mytilidae</taxon>
        <taxon>Mytilinae</taxon>
        <taxon>Mytilus</taxon>
    </lineage>
</organism>
<dbReference type="GO" id="GO:0051959">
    <property type="term" value="F:dynein light intermediate chain binding"/>
    <property type="evidence" value="ECO:0007669"/>
    <property type="project" value="TreeGrafter"/>
</dbReference>
<dbReference type="PANTHER" id="PTHR21502">
    <property type="entry name" value="ZINC FINGER PROTEIN DZIP1"/>
    <property type="match status" value="1"/>
</dbReference>
<gene>
    <name evidence="7" type="ORF">MEDL_67882</name>
</gene>
<dbReference type="PANTHER" id="PTHR21502:SF4">
    <property type="entry name" value="RILP-LIKE PROTEIN HOMOLOG"/>
    <property type="match status" value="1"/>
</dbReference>
<dbReference type="GO" id="GO:0031267">
    <property type="term" value="F:small GTPase binding"/>
    <property type="evidence" value="ECO:0007669"/>
    <property type="project" value="TreeGrafter"/>
</dbReference>
<comment type="caution">
    <text evidence="7">The sequence shown here is derived from an EMBL/GenBank/DDBJ whole genome shotgun (WGS) entry which is preliminary data.</text>
</comment>
<reference evidence="7" key="1">
    <citation type="submission" date="2021-03" db="EMBL/GenBank/DDBJ databases">
        <authorList>
            <person name="Bekaert M."/>
        </authorList>
    </citation>
    <scope>NUCLEOTIDE SEQUENCE</scope>
</reference>
<dbReference type="EMBL" id="CAJPWZ010003308">
    <property type="protein sequence ID" value="CAG2256507.1"/>
    <property type="molecule type" value="Genomic_DNA"/>
</dbReference>
<evidence type="ECO:0000256" key="4">
    <source>
        <dbReference type="SAM" id="MobiDB-lite"/>
    </source>
</evidence>
<protein>
    <submittedName>
        <fullName evidence="7">RILPL1</fullName>
    </submittedName>
</protein>
<dbReference type="Pfam" id="PF11461">
    <property type="entry name" value="RILP"/>
    <property type="match status" value="1"/>
</dbReference>
<keyword evidence="3" id="KW-0175">Coiled coil</keyword>
<keyword evidence="2" id="KW-0653">Protein transport</keyword>
<feature type="domain" description="RH2" evidence="6">
    <location>
        <begin position="326"/>
        <end position="425"/>
    </location>
</feature>
<feature type="region of interest" description="Disordered" evidence="4">
    <location>
        <begin position="360"/>
        <end position="414"/>
    </location>
</feature>
<keyword evidence="1" id="KW-0813">Transport</keyword>
<dbReference type="AlphaFoldDB" id="A0A8S3VQL6"/>
<evidence type="ECO:0000256" key="3">
    <source>
        <dbReference type="ARBA" id="ARBA00023054"/>
    </source>
</evidence>
<feature type="region of interest" description="Disordered" evidence="4">
    <location>
        <begin position="245"/>
        <end position="264"/>
    </location>
</feature>
<sequence length="451" mass="52766">MDTFISDREVMAEEADDAISVVDVYDQAASIGKEFERMIETFGVEAVTDLMPKVIKALENLESLAARYERENTEITELRTTIQKLESEKNEKAQERMKYEEELEQIEENWHRETKDLYNSINRLEIDNRRLKEHLQNQTVAVKEEVAAVTKQTEEKEIEVLMKLKDTVDKQRDDLRKQKRDLSQKSIDCEALQTQLEQVVKVNTELRKKNTTHKKQSRTLLEEKSELEAQLVDKEQQINQIQEIMRDQESQEEDRVDTPTQEKPNPLREVEVDEEPHQKNLHEDIIEHSVDNFIPNDEPTDESFEKLQQKLSMVGKMVIDLKDPNRPRFTLNELRTVLLERNELKTKLIAVEEELADYKPKRQRVKKKGPANQLMTSFASEGDSADDTKSNDSYTGEELPVYGPINKEPYEKLYPGRRRESGIRKFFRSLFGTSPSTSPVHVQESRRTHQH</sequence>
<dbReference type="SUPFAM" id="SSF161256">
    <property type="entry name" value="RILP dimerisation region"/>
    <property type="match status" value="1"/>
</dbReference>
<evidence type="ECO:0000313" key="8">
    <source>
        <dbReference type="Proteomes" id="UP000683360"/>
    </source>
</evidence>
<dbReference type="GO" id="GO:0060271">
    <property type="term" value="P:cilium assembly"/>
    <property type="evidence" value="ECO:0007669"/>
    <property type="project" value="TreeGrafter"/>
</dbReference>
<evidence type="ECO:0000256" key="1">
    <source>
        <dbReference type="ARBA" id="ARBA00022448"/>
    </source>
</evidence>
<dbReference type="GO" id="GO:0015031">
    <property type="term" value="P:protein transport"/>
    <property type="evidence" value="ECO:0007669"/>
    <property type="project" value="UniProtKB-KW"/>
</dbReference>
<evidence type="ECO:0000313" key="7">
    <source>
        <dbReference type="EMBL" id="CAG2256507.1"/>
    </source>
</evidence>
<dbReference type="Gene3D" id="1.20.58.1770">
    <property type="match status" value="1"/>
</dbReference>
<dbReference type="PROSITE" id="PS51776">
    <property type="entry name" value="RH1"/>
    <property type="match status" value="1"/>
</dbReference>
<dbReference type="GO" id="GO:0036064">
    <property type="term" value="C:ciliary basal body"/>
    <property type="evidence" value="ECO:0007669"/>
    <property type="project" value="TreeGrafter"/>
</dbReference>
<dbReference type="GO" id="GO:0046983">
    <property type="term" value="F:protein dimerization activity"/>
    <property type="evidence" value="ECO:0007669"/>
    <property type="project" value="InterPro"/>
</dbReference>
<dbReference type="Pfam" id="PF09744">
    <property type="entry name" value="RH1"/>
    <property type="match status" value="1"/>
</dbReference>
<dbReference type="GO" id="GO:0005737">
    <property type="term" value="C:cytoplasm"/>
    <property type="evidence" value="ECO:0007669"/>
    <property type="project" value="TreeGrafter"/>
</dbReference>
<name>A0A8S3VQL6_MYTED</name>
<dbReference type="Proteomes" id="UP000683360">
    <property type="component" value="Unassembled WGS sequence"/>
</dbReference>
<proteinExistence type="predicted"/>